<evidence type="ECO:0000256" key="3">
    <source>
        <dbReference type="ARBA" id="ARBA00023319"/>
    </source>
</evidence>
<dbReference type="GO" id="GO:0009653">
    <property type="term" value="P:anatomical structure morphogenesis"/>
    <property type="evidence" value="ECO:0007669"/>
    <property type="project" value="UniProtKB-ARBA"/>
</dbReference>
<evidence type="ECO:0000313" key="9">
    <source>
        <dbReference type="EMBL" id="KFM63925.1"/>
    </source>
</evidence>
<dbReference type="SMART" id="SM00409">
    <property type="entry name" value="IG"/>
    <property type="match status" value="1"/>
</dbReference>
<dbReference type="PROSITE" id="PS50835">
    <property type="entry name" value="IG_LIKE"/>
    <property type="match status" value="1"/>
</dbReference>
<dbReference type="InterPro" id="IPR011009">
    <property type="entry name" value="Kinase-like_dom_sf"/>
</dbReference>
<evidence type="ECO:0000313" key="10">
    <source>
        <dbReference type="Proteomes" id="UP000054359"/>
    </source>
</evidence>
<dbReference type="InterPro" id="IPR013098">
    <property type="entry name" value="Ig_I-set"/>
</dbReference>
<feature type="non-terminal residue" evidence="9">
    <location>
        <position position="943"/>
    </location>
</feature>
<feature type="domain" description="Protein kinase" evidence="6">
    <location>
        <begin position="868"/>
        <end position="943"/>
    </location>
</feature>
<dbReference type="SUPFAM" id="SSF49265">
    <property type="entry name" value="Fibronectin type III"/>
    <property type="match status" value="1"/>
</dbReference>
<dbReference type="InterPro" id="IPR007110">
    <property type="entry name" value="Ig-like_dom"/>
</dbReference>
<keyword evidence="9" id="KW-0418">Kinase</keyword>
<evidence type="ECO:0000259" key="8">
    <source>
        <dbReference type="PROSITE" id="PS50853"/>
    </source>
</evidence>
<feature type="region of interest" description="Disordered" evidence="5">
    <location>
        <begin position="27"/>
        <end position="72"/>
    </location>
</feature>
<dbReference type="Gene3D" id="2.60.40.10">
    <property type="entry name" value="Immunoglobulins"/>
    <property type="match status" value="2"/>
</dbReference>
<feature type="domain" description="Fibronectin type-III" evidence="8">
    <location>
        <begin position="744"/>
        <end position="836"/>
    </location>
</feature>
<gene>
    <name evidence="9" type="ORF">X975_03181</name>
</gene>
<organism evidence="9 10">
    <name type="scientific">Stegodyphus mimosarum</name>
    <name type="common">African social velvet spider</name>
    <dbReference type="NCBI Taxonomy" id="407821"/>
    <lineage>
        <taxon>Eukaryota</taxon>
        <taxon>Metazoa</taxon>
        <taxon>Ecdysozoa</taxon>
        <taxon>Arthropoda</taxon>
        <taxon>Chelicerata</taxon>
        <taxon>Arachnida</taxon>
        <taxon>Araneae</taxon>
        <taxon>Araneomorphae</taxon>
        <taxon>Entelegynae</taxon>
        <taxon>Eresoidea</taxon>
        <taxon>Eresidae</taxon>
        <taxon>Stegodyphus</taxon>
    </lineage>
</organism>
<dbReference type="InterPro" id="IPR036116">
    <property type="entry name" value="FN3_sf"/>
</dbReference>
<dbReference type="GO" id="GO:0005524">
    <property type="term" value="F:ATP binding"/>
    <property type="evidence" value="ECO:0007669"/>
    <property type="project" value="UniProtKB-UniRule"/>
</dbReference>
<dbReference type="Pfam" id="PF07679">
    <property type="entry name" value="I-set"/>
    <property type="match status" value="1"/>
</dbReference>
<dbReference type="PANTHER" id="PTHR47633:SF7">
    <property type="entry name" value="TITIN HOMOLOG"/>
    <property type="match status" value="1"/>
</dbReference>
<accession>A0A087TFN6</accession>
<dbReference type="Proteomes" id="UP000054359">
    <property type="component" value="Unassembled WGS sequence"/>
</dbReference>
<keyword evidence="3" id="KW-0393">Immunoglobulin domain</keyword>
<dbReference type="PROSITE" id="PS50011">
    <property type="entry name" value="PROTEIN_KINASE_DOM"/>
    <property type="match status" value="1"/>
</dbReference>
<name>A0A087TFN6_STEMI</name>
<dbReference type="InterPro" id="IPR017441">
    <property type="entry name" value="Protein_kinase_ATP_BS"/>
</dbReference>
<keyword evidence="2" id="KW-0677">Repeat</keyword>
<dbReference type="AlphaFoldDB" id="A0A087TFN6"/>
<dbReference type="STRING" id="407821.A0A087TFN6"/>
<dbReference type="GO" id="GO:0004672">
    <property type="term" value="F:protein kinase activity"/>
    <property type="evidence" value="ECO:0007669"/>
    <property type="project" value="InterPro"/>
</dbReference>
<dbReference type="PRINTS" id="PR00014">
    <property type="entry name" value="FNTYPEIII"/>
</dbReference>
<dbReference type="InterPro" id="IPR000719">
    <property type="entry name" value="Prot_kinase_dom"/>
</dbReference>
<dbReference type="Gene3D" id="3.30.200.20">
    <property type="entry name" value="Phosphorylase Kinase, domain 1"/>
    <property type="match status" value="1"/>
</dbReference>
<dbReference type="InterPro" id="IPR003599">
    <property type="entry name" value="Ig_sub"/>
</dbReference>
<dbReference type="SUPFAM" id="SSF56112">
    <property type="entry name" value="Protein kinase-like (PK-like)"/>
    <property type="match status" value="1"/>
</dbReference>
<reference evidence="9 10" key="1">
    <citation type="submission" date="2013-11" db="EMBL/GenBank/DDBJ databases">
        <title>Genome sequencing of Stegodyphus mimosarum.</title>
        <authorList>
            <person name="Bechsgaard J."/>
        </authorList>
    </citation>
    <scope>NUCLEOTIDE SEQUENCE [LARGE SCALE GENOMIC DNA]</scope>
</reference>
<feature type="binding site" evidence="4">
    <location>
        <position position="897"/>
    </location>
    <ligand>
        <name>ATP</name>
        <dbReference type="ChEBI" id="CHEBI:30616"/>
    </ligand>
</feature>
<feature type="region of interest" description="Disordered" evidence="5">
    <location>
        <begin position="291"/>
        <end position="310"/>
    </location>
</feature>
<evidence type="ECO:0000256" key="1">
    <source>
        <dbReference type="ARBA" id="ARBA00006692"/>
    </source>
</evidence>
<keyword evidence="4" id="KW-0067">ATP-binding</keyword>
<dbReference type="FunFam" id="2.60.40.10:FF:000031">
    <property type="entry name" value="Myosin-binding protein C, slow type"/>
    <property type="match status" value="1"/>
</dbReference>
<keyword evidence="9" id="KW-0808">Transferase</keyword>
<dbReference type="Pfam" id="PF00041">
    <property type="entry name" value="fn3"/>
    <property type="match status" value="1"/>
</dbReference>
<dbReference type="PROSITE" id="PS00107">
    <property type="entry name" value="PROTEIN_KINASE_ATP"/>
    <property type="match status" value="1"/>
</dbReference>
<dbReference type="SMART" id="SM00060">
    <property type="entry name" value="FN3"/>
    <property type="match status" value="1"/>
</dbReference>
<feature type="compositionally biased region" description="Basic and acidic residues" evidence="5">
    <location>
        <begin position="61"/>
        <end position="72"/>
    </location>
</feature>
<proteinExistence type="inferred from homology"/>
<feature type="domain" description="Ig-like" evidence="7">
    <location>
        <begin position="647"/>
        <end position="736"/>
    </location>
</feature>
<feature type="compositionally biased region" description="Basic and acidic residues" evidence="5">
    <location>
        <begin position="583"/>
        <end position="593"/>
    </location>
</feature>
<evidence type="ECO:0000256" key="2">
    <source>
        <dbReference type="ARBA" id="ARBA00022737"/>
    </source>
</evidence>
<evidence type="ECO:0000256" key="4">
    <source>
        <dbReference type="PROSITE-ProRule" id="PRU10141"/>
    </source>
</evidence>
<feature type="compositionally biased region" description="Polar residues" evidence="5">
    <location>
        <begin position="572"/>
        <end position="581"/>
    </location>
</feature>
<dbReference type="Pfam" id="PF00069">
    <property type="entry name" value="Pkinase"/>
    <property type="match status" value="1"/>
</dbReference>
<dbReference type="PROSITE" id="PS50853">
    <property type="entry name" value="FN3"/>
    <property type="match status" value="1"/>
</dbReference>
<keyword evidence="10" id="KW-1185">Reference proteome</keyword>
<feature type="region of interest" description="Disordered" evidence="5">
    <location>
        <begin position="558"/>
        <end position="600"/>
    </location>
</feature>
<dbReference type="PANTHER" id="PTHR47633">
    <property type="entry name" value="IMMUNOGLOBULIN"/>
    <property type="match status" value="1"/>
</dbReference>
<evidence type="ECO:0000256" key="5">
    <source>
        <dbReference type="SAM" id="MobiDB-lite"/>
    </source>
</evidence>
<comment type="similarity">
    <text evidence="1">Belongs to the protein kinase superfamily. CAMK Ser/Thr protein kinase family.</text>
</comment>
<feature type="region of interest" description="Disordered" evidence="5">
    <location>
        <begin position="248"/>
        <end position="274"/>
    </location>
</feature>
<dbReference type="CDD" id="cd00063">
    <property type="entry name" value="FN3"/>
    <property type="match status" value="1"/>
</dbReference>
<dbReference type="OMA" id="ECPARIV"/>
<dbReference type="InterPro" id="IPR036179">
    <property type="entry name" value="Ig-like_dom_sf"/>
</dbReference>
<keyword evidence="4" id="KW-0547">Nucleotide-binding</keyword>
<evidence type="ECO:0000259" key="6">
    <source>
        <dbReference type="PROSITE" id="PS50011"/>
    </source>
</evidence>
<dbReference type="EMBL" id="KK115000">
    <property type="protein sequence ID" value="KFM63925.1"/>
    <property type="molecule type" value="Genomic_DNA"/>
</dbReference>
<dbReference type="SUPFAM" id="SSF48726">
    <property type="entry name" value="Immunoglobulin"/>
    <property type="match status" value="1"/>
</dbReference>
<dbReference type="GO" id="GO:0030154">
    <property type="term" value="P:cell differentiation"/>
    <property type="evidence" value="ECO:0007669"/>
    <property type="project" value="UniProtKB-ARBA"/>
</dbReference>
<dbReference type="OrthoDB" id="6432378at2759"/>
<feature type="compositionally biased region" description="Basic and acidic residues" evidence="5">
    <location>
        <begin position="295"/>
        <end position="305"/>
    </location>
</feature>
<dbReference type="InterPro" id="IPR003961">
    <property type="entry name" value="FN3_dom"/>
</dbReference>
<dbReference type="InterPro" id="IPR013783">
    <property type="entry name" value="Ig-like_fold"/>
</dbReference>
<evidence type="ECO:0000259" key="7">
    <source>
        <dbReference type="PROSITE" id="PS50835"/>
    </source>
</evidence>
<sequence length="943" mass="105338">MSGVRSRSKSRERSIESVVPENKLSVVSLKCRSQSTSRDSPQRSDTASKSKLSNFTSHIWKKNEPQNRLPPERTKVEIVLNGNTKLLSKSTDDCRKTRRSFLNRVKIADIFNGQKADDVLNEPVAEPTRKSSGKKCEKIAKDSIRTNGNVCSSPLIKNLPKKEGIINEQSTMQATTRERIMSYLKRLETSSVKPKGVPREQKSHSICDTRLETNAKFLTEQEVPIHSTKRNENEYSFFKFGKFRRRKSSESSKKSSTENIEYDSPGISSQEHKVLNSDSVLTTVSVNGTILKTNDSSDNHSKEQQDLNSSQVTYQISPDMADAILLKDVNSFQHTEISSTNRLSQAETCPPTDAFSLEAKRKYQDINSRTTEINLNTRLNQTENASVDDILSEGKSDFQPINSNIIESSSNNRLDQIENESTQAISLAARNDCNQVSYEITETDSNNRIGDEENTYDNAVSLETEKNIQQLKYEITGICLNDRLDEVKNTSSAIDTETVSDKTIVYSSLQNSEISVTTINKEMKDDTVKDTQNNVPECEAQEVSGTFRTSVSIPSIRVQKTQEQAEEKQDLRSSVQNSTAPTKDCDLNGERQSSRSLHGRKHCRGKIRYSSPLIEEECEVFLDENSSPKTESLESDLQRVSSPVECPARIVKGPQSVTVLRGESVTLAISFNGYPIPKVIWMKGGRVLVGNGRLSILEGREMSVVTVNDVTADDSGKYVVSVENEGGGDSCFASVAVVGFPEPPGGEPNVSDVTDHSLVLSWYGSMYDGGSVVTGYIVEMCSLPERKWHKVASSVNTSCSIQGLSKGQRYIFRVRAENRYGASHPSKESKVICLDDYLQYDTSSDEEPGEDFPTSVEIESGTIFTERFDLKEEVGKGRFGTVYRCVEKSCGRPRAAKIIRCVKMKDKEKVRQEIEIMNRLHHPKLMQVLAAFESGRNMIMVME</sequence>
<protein>
    <submittedName>
        <fullName evidence="9">Myosin light chain kinase, smooth muscle</fullName>
    </submittedName>
</protein>